<dbReference type="AlphaFoldDB" id="A0A3B0X379"/>
<dbReference type="InterPro" id="IPR001387">
    <property type="entry name" value="Cro/C1-type_HTH"/>
</dbReference>
<reference evidence="2" key="1">
    <citation type="submission" date="2018-06" db="EMBL/GenBank/DDBJ databases">
        <authorList>
            <person name="Zhirakovskaya E."/>
        </authorList>
    </citation>
    <scope>NUCLEOTIDE SEQUENCE</scope>
</reference>
<gene>
    <name evidence="2" type="ORF">MNBD_GAMMA06-1807</name>
</gene>
<evidence type="ECO:0000313" key="2">
    <source>
        <dbReference type="EMBL" id="VAW51106.1"/>
    </source>
</evidence>
<evidence type="ECO:0000259" key="1">
    <source>
        <dbReference type="Pfam" id="PF13744"/>
    </source>
</evidence>
<dbReference type="GO" id="GO:0003677">
    <property type="term" value="F:DNA binding"/>
    <property type="evidence" value="ECO:0007669"/>
    <property type="project" value="InterPro"/>
</dbReference>
<name>A0A3B0X379_9ZZZZ</name>
<proteinExistence type="predicted"/>
<organism evidence="2">
    <name type="scientific">hydrothermal vent metagenome</name>
    <dbReference type="NCBI Taxonomy" id="652676"/>
    <lineage>
        <taxon>unclassified sequences</taxon>
        <taxon>metagenomes</taxon>
        <taxon>ecological metagenomes</taxon>
    </lineage>
</organism>
<dbReference type="InterPro" id="IPR039554">
    <property type="entry name" value="HigA2-like_HTH"/>
</dbReference>
<dbReference type="CDD" id="cd00093">
    <property type="entry name" value="HTH_XRE"/>
    <property type="match status" value="1"/>
</dbReference>
<dbReference type="Pfam" id="PF13744">
    <property type="entry name" value="HTH_37"/>
    <property type="match status" value="1"/>
</dbReference>
<accession>A0A3B0X379</accession>
<dbReference type="InterPro" id="IPR010982">
    <property type="entry name" value="Lambda_DNA-bd_dom_sf"/>
</dbReference>
<sequence length="93" mass="10374">MTTHQTKSSGNVFADLGIEDSANFKIRAELMMAIDQWVHSSRLKQKDAAEILGIKQSRVSDLVNGKIDKFTVDFLINLLALTEQKVELKIKAA</sequence>
<protein>
    <recommendedName>
        <fullName evidence="1">HigA2-like helix-turn-helix domain-containing protein</fullName>
    </recommendedName>
</protein>
<dbReference type="SUPFAM" id="SSF47413">
    <property type="entry name" value="lambda repressor-like DNA-binding domains"/>
    <property type="match status" value="1"/>
</dbReference>
<dbReference type="EMBL" id="UOFD01000024">
    <property type="protein sequence ID" value="VAW51106.1"/>
    <property type="molecule type" value="Genomic_DNA"/>
</dbReference>
<dbReference type="Gene3D" id="1.10.260.40">
    <property type="entry name" value="lambda repressor-like DNA-binding domains"/>
    <property type="match status" value="1"/>
</dbReference>
<feature type="domain" description="HigA2-like helix-turn-helix" evidence="1">
    <location>
        <begin position="12"/>
        <end position="91"/>
    </location>
</feature>